<evidence type="ECO:0000313" key="3">
    <source>
        <dbReference type="EMBL" id="TPX54655.1"/>
    </source>
</evidence>
<dbReference type="PANTHER" id="PTHR10788">
    <property type="entry name" value="TREHALOSE-6-PHOSPHATE SYNTHASE"/>
    <property type="match status" value="1"/>
</dbReference>
<dbReference type="GO" id="GO:0003825">
    <property type="term" value="F:alpha,alpha-trehalose-phosphate synthase (UDP-forming) activity"/>
    <property type="evidence" value="ECO:0007669"/>
    <property type="project" value="TreeGrafter"/>
</dbReference>
<dbReference type="CDD" id="cd01627">
    <property type="entry name" value="HAD_TPP"/>
    <property type="match status" value="1"/>
</dbReference>
<dbReference type="SUPFAM" id="SSF53756">
    <property type="entry name" value="UDP-Glycosyltransferase/glycogen phosphorylase"/>
    <property type="match status" value="1"/>
</dbReference>
<dbReference type="VEuPathDB" id="FungiDB:SeMB42_g00167"/>
<dbReference type="NCBIfam" id="TIGR01484">
    <property type="entry name" value="HAD-SF-IIB"/>
    <property type="match status" value="1"/>
</dbReference>
<dbReference type="FunFam" id="3.40.50.1000:FF:000052">
    <property type="entry name" value="Alpha,alpha-trehalose-phosphate synthase [UDP-forming] 6"/>
    <property type="match status" value="1"/>
</dbReference>
<organism evidence="3 4">
    <name type="scientific">Synchytrium endobioticum</name>
    <dbReference type="NCBI Taxonomy" id="286115"/>
    <lineage>
        <taxon>Eukaryota</taxon>
        <taxon>Fungi</taxon>
        <taxon>Fungi incertae sedis</taxon>
        <taxon>Chytridiomycota</taxon>
        <taxon>Chytridiomycota incertae sedis</taxon>
        <taxon>Chytridiomycetes</taxon>
        <taxon>Synchytriales</taxon>
        <taxon>Synchytriaceae</taxon>
        <taxon>Synchytrium</taxon>
    </lineage>
</organism>
<evidence type="ECO:0000256" key="2">
    <source>
        <dbReference type="ARBA" id="ARBA00006330"/>
    </source>
</evidence>
<dbReference type="Pfam" id="PF00982">
    <property type="entry name" value="Glyco_transf_20"/>
    <property type="match status" value="1"/>
</dbReference>
<reference evidence="3 4" key="1">
    <citation type="journal article" date="2019" name="Sci. Rep.">
        <title>Comparative genomics of chytrid fungi reveal insights into the obligate biotrophic and pathogenic lifestyle of Synchytrium endobioticum.</title>
        <authorList>
            <person name="van de Vossenberg B.T.L.H."/>
            <person name="Warris S."/>
            <person name="Nguyen H.D.T."/>
            <person name="van Gent-Pelzer M.P.E."/>
            <person name="Joly D.L."/>
            <person name="van de Geest H.C."/>
            <person name="Bonants P.J.M."/>
            <person name="Smith D.S."/>
            <person name="Levesque C.A."/>
            <person name="van der Lee T.A.J."/>
        </authorList>
    </citation>
    <scope>NUCLEOTIDE SEQUENCE [LARGE SCALE GENOMIC DNA]</scope>
    <source>
        <strain evidence="3 4">MB42</strain>
    </source>
</reference>
<dbReference type="InterPro" id="IPR006379">
    <property type="entry name" value="HAD-SF_hydro_IIB"/>
</dbReference>
<evidence type="ECO:0000313" key="4">
    <source>
        <dbReference type="Proteomes" id="UP000317494"/>
    </source>
</evidence>
<comment type="caution">
    <text evidence="3">The sequence shown here is derived from an EMBL/GenBank/DDBJ whole genome shotgun (WGS) entry which is preliminary data.</text>
</comment>
<dbReference type="Pfam" id="PF02358">
    <property type="entry name" value="Trehalose_PPase"/>
    <property type="match status" value="1"/>
</dbReference>
<dbReference type="Gene3D" id="3.30.70.1020">
    <property type="entry name" value="Trehalose-6-phosphate phosphatase related protein, domain 2"/>
    <property type="match status" value="1"/>
</dbReference>
<comment type="similarity">
    <text evidence="2">In the C-terminal section; belongs to the trehalose phosphatase family.</text>
</comment>
<comment type="similarity">
    <text evidence="1">In the N-terminal section; belongs to the glycosyltransferase 20 family.</text>
</comment>
<dbReference type="Proteomes" id="UP000317494">
    <property type="component" value="Unassembled WGS sequence"/>
</dbReference>
<dbReference type="InterPro" id="IPR023214">
    <property type="entry name" value="HAD_sf"/>
</dbReference>
<dbReference type="AlphaFoldDB" id="A0A507DTU5"/>
<dbReference type="GO" id="GO:0005992">
    <property type="term" value="P:trehalose biosynthetic process"/>
    <property type="evidence" value="ECO:0007669"/>
    <property type="project" value="InterPro"/>
</dbReference>
<gene>
    <name evidence="3" type="ORF">SeMB42_g00167</name>
</gene>
<proteinExistence type="inferred from homology"/>
<dbReference type="GO" id="GO:0005946">
    <property type="term" value="C:alpha,alpha-trehalose-phosphate synthase complex (UDP-forming)"/>
    <property type="evidence" value="ECO:0007669"/>
    <property type="project" value="TreeGrafter"/>
</dbReference>
<dbReference type="InterPro" id="IPR036412">
    <property type="entry name" value="HAD-like_sf"/>
</dbReference>
<protein>
    <submittedName>
        <fullName evidence="3">Uncharacterized protein</fullName>
    </submittedName>
</protein>
<dbReference type="Gene3D" id="3.40.50.2000">
    <property type="entry name" value="Glycogen Phosphorylase B"/>
    <property type="match status" value="1"/>
</dbReference>
<dbReference type="InterPro" id="IPR001830">
    <property type="entry name" value="Glyco_trans_20"/>
</dbReference>
<dbReference type="InterPro" id="IPR003337">
    <property type="entry name" value="Trehalose_PPase"/>
</dbReference>
<dbReference type="GO" id="GO:0005829">
    <property type="term" value="C:cytosol"/>
    <property type="evidence" value="ECO:0007669"/>
    <property type="project" value="TreeGrafter"/>
</dbReference>
<dbReference type="NCBIfam" id="TIGR00685">
    <property type="entry name" value="T6PP"/>
    <property type="match status" value="1"/>
</dbReference>
<evidence type="ECO:0000256" key="1">
    <source>
        <dbReference type="ARBA" id="ARBA00005409"/>
    </source>
</evidence>
<sequence length="364" mass="40834">MNLVSYEYICCQEQKNGVLILSEFAGAAQSLNGSIIVNPWNTEEMAQAIHDAVTMPDDVRKANHQKLWKELYTVTQKFIASQKKKVVFLDYDGTLTTAHKLPEFAKPPSAILDTLRKLSSHPDVYVYILSGRSRLHLDRWFADTGVGLSAEHGCFYRHPNKPGLENLDDNGNNHLNDPSDTTIRRRQDGWFALVDSVDPSWRETIRPLFKHYTERTPGSFIEEKEVNMTWHYRNADPEFGSWQAAELQVNLEKILSHMAVSIILGNKTLELRPASVDKGTAARAILKDLDFKEEVDFLLCIGDGKTDEVVFSHLSSADPEALTATVGKKQTEAKCYLESVTSVTDLLNGFARLVVDLAASITAH</sequence>
<dbReference type="Gene3D" id="3.40.50.1000">
    <property type="entry name" value="HAD superfamily/HAD-like"/>
    <property type="match status" value="1"/>
</dbReference>
<dbReference type="SUPFAM" id="SSF56784">
    <property type="entry name" value="HAD-like"/>
    <property type="match status" value="1"/>
</dbReference>
<dbReference type="GO" id="GO:0004805">
    <property type="term" value="F:trehalose-phosphatase activity"/>
    <property type="evidence" value="ECO:0007669"/>
    <property type="project" value="TreeGrafter"/>
</dbReference>
<dbReference type="FunFam" id="3.30.70.1020:FF:000001">
    <property type="entry name" value="Alpha,alpha-trehalose-phosphate synthase [UDP-forming] 1"/>
    <property type="match status" value="1"/>
</dbReference>
<accession>A0A507DTU5</accession>
<keyword evidence="4" id="KW-1185">Reference proteome</keyword>
<dbReference type="STRING" id="286115.A0A507DTU5"/>
<dbReference type="PANTHER" id="PTHR10788:SF106">
    <property type="entry name" value="BCDNA.GH08860"/>
    <property type="match status" value="1"/>
</dbReference>
<dbReference type="EMBL" id="QEAN01000003">
    <property type="protein sequence ID" value="TPX54655.1"/>
    <property type="molecule type" value="Genomic_DNA"/>
</dbReference>
<name>A0A507DTU5_9FUNG</name>